<reference evidence="3" key="1">
    <citation type="submission" date="2020-12" db="EMBL/GenBank/DDBJ databases">
        <title>Metabolic potential, ecology and presence of endohyphal bacteria is reflected in genomic diversity of Mucoromycotina.</title>
        <authorList>
            <person name="Muszewska A."/>
            <person name="Okrasinska A."/>
            <person name="Steczkiewicz K."/>
            <person name="Drgas O."/>
            <person name="Orlowska M."/>
            <person name="Perlinska-Lenart U."/>
            <person name="Aleksandrzak-Piekarczyk T."/>
            <person name="Szatraj K."/>
            <person name="Zielenkiewicz U."/>
            <person name="Pilsyk S."/>
            <person name="Malc E."/>
            <person name="Mieczkowski P."/>
            <person name="Kruszewska J.S."/>
            <person name="Biernat P."/>
            <person name="Pawlowska J."/>
        </authorList>
    </citation>
    <scope>NUCLEOTIDE SEQUENCE</scope>
    <source>
        <strain evidence="3">WA0000067209</strain>
    </source>
</reference>
<gene>
    <name evidence="3" type="ORF">INT43_008185</name>
</gene>
<evidence type="ECO:0000313" key="3">
    <source>
        <dbReference type="EMBL" id="KAG2171805.1"/>
    </source>
</evidence>
<dbReference type="SUPFAM" id="SSF51197">
    <property type="entry name" value="Clavaminate synthase-like"/>
    <property type="match status" value="1"/>
</dbReference>
<dbReference type="PANTHER" id="PTHR10696">
    <property type="entry name" value="GAMMA-BUTYROBETAINE HYDROXYLASE-RELATED"/>
    <property type="match status" value="1"/>
</dbReference>
<dbReference type="GO" id="GO:0016491">
    <property type="term" value="F:oxidoreductase activity"/>
    <property type="evidence" value="ECO:0007669"/>
    <property type="project" value="UniProtKB-KW"/>
</dbReference>
<dbReference type="OrthoDB" id="408743at2759"/>
<dbReference type="Pfam" id="PF02668">
    <property type="entry name" value="TauD"/>
    <property type="match status" value="1"/>
</dbReference>
<accession>A0A8H7PDP6</accession>
<keyword evidence="4" id="KW-1185">Reference proteome</keyword>
<comment type="caution">
    <text evidence="3">The sequence shown here is derived from an EMBL/GenBank/DDBJ whole genome shotgun (WGS) entry which is preliminary data.</text>
</comment>
<evidence type="ECO:0000256" key="1">
    <source>
        <dbReference type="ARBA" id="ARBA00023002"/>
    </source>
</evidence>
<name>A0A8H7PDP6_MORIS</name>
<evidence type="ECO:0000313" key="4">
    <source>
        <dbReference type="Proteomes" id="UP000654370"/>
    </source>
</evidence>
<dbReference type="Proteomes" id="UP000654370">
    <property type="component" value="Unassembled WGS sequence"/>
</dbReference>
<dbReference type="InterPro" id="IPR050411">
    <property type="entry name" value="AlphaKG_dependent_hydroxylases"/>
</dbReference>
<dbReference type="InterPro" id="IPR042098">
    <property type="entry name" value="TauD-like_sf"/>
</dbReference>
<proteinExistence type="predicted"/>
<feature type="domain" description="TauD/TfdA-like" evidence="2">
    <location>
        <begin position="22"/>
        <end position="297"/>
    </location>
</feature>
<dbReference type="EMBL" id="JAEPQZ010000019">
    <property type="protein sequence ID" value="KAG2171805.1"/>
    <property type="molecule type" value="Genomic_DNA"/>
</dbReference>
<dbReference type="PANTHER" id="PTHR10696:SF21">
    <property type="entry name" value="TAUD_TFDA-LIKE DOMAIN-CONTAINING PROTEIN"/>
    <property type="match status" value="1"/>
</dbReference>
<organism evidence="3 4">
    <name type="scientific">Mortierella isabellina</name>
    <name type="common">Filamentous fungus</name>
    <name type="synonym">Umbelopsis isabellina</name>
    <dbReference type="NCBI Taxonomy" id="91625"/>
    <lineage>
        <taxon>Eukaryota</taxon>
        <taxon>Fungi</taxon>
        <taxon>Fungi incertae sedis</taxon>
        <taxon>Mucoromycota</taxon>
        <taxon>Mucoromycotina</taxon>
        <taxon>Umbelopsidomycetes</taxon>
        <taxon>Umbelopsidales</taxon>
        <taxon>Umbelopsidaceae</taxon>
        <taxon>Umbelopsis</taxon>
    </lineage>
</organism>
<dbReference type="AlphaFoldDB" id="A0A8H7PDP6"/>
<dbReference type="Gene3D" id="3.60.130.10">
    <property type="entry name" value="Clavaminate synthase-like"/>
    <property type="match status" value="1"/>
</dbReference>
<keyword evidence="1" id="KW-0560">Oxidoreductase</keyword>
<dbReference type="InterPro" id="IPR003819">
    <property type="entry name" value="TauD/TfdA-like"/>
</dbReference>
<evidence type="ECO:0000259" key="2">
    <source>
        <dbReference type="Pfam" id="PF02668"/>
    </source>
</evidence>
<sequence length="312" mass="36546">MSNDDDQLTSDEQTIEWIKDYKPALLDCLRQHGAVLLRSMPLDDPEAFSLFARAFNFKKFRYINGAAIRHKHAIEVYTECEIDSSLYIFLHHELAQSTTFPRYVLFFCNQPSRTGGETMLLSSVDLYDRIEREMPEFVHELEAKGVLYTRYMSEYDMNDGNGRGWKNSLWASTKQQAENEMTKLGLSWEWLPNDCLLTKLKAPSVRLHPEHKRKVWFNHITNNYQIICRHKRLHPEAVHMSNVTFGDGSPLPEDKIHRIIQIQQELCYNVQWQRGDVLLIDNYAIQHGRRPFDASRRNVFISSWGDASNSDF</sequence>
<protein>
    <recommendedName>
        <fullName evidence="2">TauD/TfdA-like domain-containing protein</fullName>
    </recommendedName>
</protein>